<reference evidence="2 3" key="1">
    <citation type="journal article" date="2012" name="Nat. Biotechnol.">
        <title>Draft genome sequence of pigeonpea (Cajanus cajan), an orphan legume crop of resource-poor farmers.</title>
        <authorList>
            <person name="Varshney R.K."/>
            <person name="Chen W."/>
            <person name="Li Y."/>
            <person name="Bharti A.K."/>
            <person name="Saxena R.K."/>
            <person name="Schlueter J.A."/>
            <person name="Donoghue M.T."/>
            <person name="Azam S."/>
            <person name="Fan G."/>
            <person name="Whaley A.M."/>
            <person name="Farmer A.D."/>
            <person name="Sheridan J."/>
            <person name="Iwata A."/>
            <person name="Tuteja R."/>
            <person name="Penmetsa R.V."/>
            <person name="Wu W."/>
            <person name="Upadhyaya H.D."/>
            <person name="Yang S.P."/>
            <person name="Shah T."/>
            <person name="Saxena K.B."/>
            <person name="Michael T."/>
            <person name="McCombie W.R."/>
            <person name="Yang B."/>
            <person name="Zhang G."/>
            <person name="Yang H."/>
            <person name="Wang J."/>
            <person name="Spillane C."/>
            <person name="Cook D.R."/>
            <person name="May G.D."/>
            <person name="Xu X."/>
            <person name="Jackson S.A."/>
        </authorList>
    </citation>
    <scope>NUCLEOTIDE SEQUENCE [LARGE SCALE GENOMIC DNA]</scope>
    <source>
        <strain evidence="3">cv. Asha</strain>
    </source>
</reference>
<dbReference type="InterPro" id="IPR036397">
    <property type="entry name" value="RNaseH_sf"/>
</dbReference>
<dbReference type="EMBL" id="CM003613">
    <property type="protein sequence ID" value="KYP56662.1"/>
    <property type="molecule type" value="Genomic_DNA"/>
</dbReference>
<dbReference type="Gene3D" id="1.10.340.70">
    <property type="match status" value="1"/>
</dbReference>
<protein>
    <submittedName>
        <fullName evidence="2">Transposon Ty3-I Gag-Pol polyprotein</fullName>
    </submittedName>
</protein>
<name>A0A151SPK1_CAJCA</name>
<dbReference type="InterPro" id="IPR050951">
    <property type="entry name" value="Retrovirus_Pol_polyprotein"/>
</dbReference>
<evidence type="ECO:0000313" key="3">
    <source>
        <dbReference type="Proteomes" id="UP000075243"/>
    </source>
</evidence>
<sequence>MREVHEGIYGSHSRGRTLAAKVLRAGYYWPTLKTDCAEYVKKCKQCQQHGNLVHASAEQLYSINAPWPFALWGIDILGPFPLAKGQCKFLVVAVDYFTKWIEVDPLTTITAANVQKFVWKNIITWFGIPYAIISDNGLQFTDKKFNTFLENLGIRHRFTSVEHPQSNGQAEAANKVILTELKKWLGSAKGARAEELPEVLWVYRCTPQSSTKETPFRLAYGTDAMIPVEVGEPSFRRTHFHEESNDDSIRAELDVVDEEACKQRMTRRFNSKLKPRNFQEGDLVWRSTCSTRRNPTEGKLAANWDGPFKVRHSLNNGAYKLEELSGKVIPRTWNSTHLKAYYS</sequence>
<dbReference type="InterPro" id="IPR012337">
    <property type="entry name" value="RNaseH-like_sf"/>
</dbReference>
<dbReference type="Gene3D" id="3.30.420.10">
    <property type="entry name" value="Ribonuclease H-like superfamily/Ribonuclease H"/>
    <property type="match status" value="1"/>
</dbReference>
<dbReference type="InterPro" id="IPR041588">
    <property type="entry name" value="Integrase_H2C2"/>
</dbReference>
<accession>A0A151SPK1</accession>
<organism evidence="2 3">
    <name type="scientific">Cajanus cajan</name>
    <name type="common">Pigeon pea</name>
    <name type="synonym">Cajanus indicus</name>
    <dbReference type="NCBI Taxonomy" id="3821"/>
    <lineage>
        <taxon>Eukaryota</taxon>
        <taxon>Viridiplantae</taxon>
        <taxon>Streptophyta</taxon>
        <taxon>Embryophyta</taxon>
        <taxon>Tracheophyta</taxon>
        <taxon>Spermatophyta</taxon>
        <taxon>Magnoliopsida</taxon>
        <taxon>eudicotyledons</taxon>
        <taxon>Gunneridae</taxon>
        <taxon>Pentapetalae</taxon>
        <taxon>rosids</taxon>
        <taxon>fabids</taxon>
        <taxon>Fabales</taxon>
        <taxon>Fabaceae</taxon>
        <taxon>Papilionoideae</taxon>
        <taxon>50 kb inversion clade</taxon>
        <taxon>NPAAA clade</taxon>
        <taxon>indigoferoid/millettioid clade</taxon>
        <taxon>Phaseoleae</taxon>
        <taxon>Cajanus</taxon>
    </lineage>
</organism>
<dbReference type="Pfam" id="PF00665">
    <property type="entry name" value="rve"/>
    <property type="match status" value="1"/>
</dbReference>
<evidence type="ECO:0000259" key="1">
    <source>
        <dbReference type="PROSITE" id="PS50994"/>
    </source>
</evidence>
<dbReference type="PANTHER" id="PTHR37984:SF5">
    <property type="entry name" value="PROTEIN NYNRIN-LIKE"/>
    <property type="match status" value="1"/>
</dbReference>
<dbReference type="PANTHER" id="PTHR37984">
    <property type="entry name" value="PROTEIN CBG26694"/>
    <property type="match status" value="1"/>
</dbReference>
<dbReference type="AlphaFoldDB" id="A0A151SPK1"/>
<dbReference type="Proteomes" id="UP000075243">
    <property type="component" value="Chromosome 11"/>
</dbReference>
<proteinExistence type="predicted"/>
<dbReference type="InterPro" id="IPR001584">
    <property type="entry name" value="Integrase_cat-core"/>
</dbReference>
<dbReference type="SUPFAM" id="SSF53098">
    <property type="entry name" value="Ribonuclease H-like"/>
    <property type="match status" value="1"/>
</dbReference>
<keyword evidence="3" id="KW-1185">Reference proteome</keyword>
<dbReference type="Pfam" id="PF17921">
    <property type="entry name" value="Integrase_H2C2"/>
    <property type="match status" value="1"/>
</dbReference>
<gene>
    <name evidence="2" type="ORF">KK1_002906</name>
</gene>
<dbReference type="PROSITE" id="PS50994">
    <property type="entry name" value="INTEGRASE"/>
    <property type="match status" value="1"/>
</dbReference>
<dbReference type="GO" id="GO:0015074">
    <property type="term" value="P:DNA integration"/>
    <property type="evidence" value="ECO:0007669"/>
    <property type="project" value="InterPro"/>
</dbReference>
<feature type="domain" description="Integrase catalytic" evidence="1">
    <location>
        <begin position="64"/>
        <end position="223"/>
    </location>
</feature>
<evidence type="ECO:0000313" key="2">
    <source>
        <dbReference type="EMBL" id="KYP56662.1"/>
    </source>
</evidence>
<dbReference type="Gramene" id="C.cajan_02839.t">
    <property type="protein sequence ID" value="C.cajan_02839.t"/>
    <property type="gene ID" value="C.cajan_02839"/>
</dbReference>
<dbReference type="GO" id="GO:0003676">
    <property type="term" value="F:nucleic acid binding"/>
    <property type="evidence" value="ECO:0007669"/>
    <property type="project" value="InterPro"/>
</dbReference>